<feature type="transmembrane region" description="Helical" evidence="13">
    <location>
        <begin position="15"/>
        <end position="34"/>
    </location>
</feature>
<keyword evidence="2 13" id="KW-0813">Transport</keyword>
<dbReference type="GO" id="GO:0012505">
    <property type="term" value="C:endomembrane system"/>
    <property type="evidence" value="ECO:0007669"/>
    <property type="project" value="UniProtKB-SubCell"/>
</dbReference>
<evidence type="ECO:0000256" key="5">
    <source>
        <dbReference type="ARBA" id="ARBA00022781"/>
    </source>
</evidence>
<keyword evidence="9 13" id="KW-0066">ATP synthesis</keyword>
<dbReference type="GO" id="GO:0045259">
    <property type="term" value="C:proton-transporting ATP synthase complex"/>
    <property type="evidence" value="ECO:0007669"/>
    <property type="project" value="UniProtKB-KW"/>
</dbReference>
<evidence type="ECO:0000256" key="12">
    <source>
        <dbReference type="ARBA" id="ARBA00037847"/>
    </source>
</evidence>
<proteinExistence type="inferred from homology"/>
<feature type="coiled-coil region" evidence="15">
    <location>
        <begin position="55"/>
        <end position="127"/>
    </location>
</feature>
<comment type="caution">
    <text evidence="16">The sequence shown here is derived from an EMBL/GenBank/DDBJ whole genome shotgun (WGS) entry which is preliminary data.</text>
</comment>
<comment type="function">
    <text evidence="11">Component of the F(0) channel, it forms part of the peripheral stalk, linking F(1) to F(0). The b'-subunit is a diverged and duplicated form of b found in plants and photosynthetic bacteria.</text>
</comment>
<dbReference type="Proteomes" id="UP000578569">
    <property type="component" value="Unassembled WGS sequence"/>
</dbReference>
<name>A0A839YY27_9SPHN</name>
<evidence type="ECO:0000256" key="7">
    <source>
        <dbReference type="ARBA" id="ARBA00023065"/>
    </source>
</evidence>
<comment type="subcellular location">
    <subcellularLocation>
        <location evidence="13">Cell membrane</location>
        <topology evidence="13">Single-pass membrane protein</topology>
    </subcellularLocation>
    <subcellularLocation>
        <location evidence="12">Endomembrane system</location>
        <topology evidence="12">Single-pass membrane protein</topology>
    </subcellularLocation>
</comment>
<dbReference type="InterPro" id="IPR050059">
    <property type="entry name" value="ATP_synthase_B_chain"/>
</dbReference>
<gene>
    <name evidence="13" type="primary">atpF</name>
    <name evidence="16" type="ORF">FHS50_001092</name>
</gene>
<comment type="subunit">
    <text evidence="13">F-type ATPases have 2 components, F(1) - the catalytic core - and F(0) - the membrane proton channel. F(1) has five subunits: alpha(3), beta(3), gamma(1), delta(1), epsilon(1). F(0) has three main subunits: a(1), b(2) and c(10-14). The alpha and beta chains form an alternating ring which encloses part of the gamma chain. F(1) is attached to F(0) by a central stalk formed by the gamma and epsilon chains, while a peripheral stalk is formed by the delta and b chains.</text>
</comment>
<keyword evidence="5 13" id="KW-0375">Hydrogen ion transport</keyword>
<keyword evidence="6 13" id="KW-1133">Transmembrane helix</keyword>
<keyword evidence="15" id="KW-0175">Coiled coil</keyword>
<sequence>MPQIAQIGEIYASQLFWLAIFFGLSVIVIGYGMLPKVLSTVEMRDSQIAADLKEAEAAQARADALEDGYREAMDRSRAEASRLTAEAKATAAKKTEASLKRAETSINKKLDEAAEALAAARAAAMAEIEDVAAQAAADMVGKVTPLAVDEKAARQAVAKELNHG</sequence>
<dbReference type="Pfam" id="PF00430">
    <property type="entry name" value="ATP-synt_B"/>
    <property type="match status" value="1"/>
</dbReference>
<evidence type="ECO:0000313" key="17">
    <source>
        <dbReference type="Proteomes" id="UP000578569"/>
    </source>
</evidence>
<dbReference type="EMBL" id="JACICF010000001">
    <property type="protein sequence ID" value="MBB3764069.1"/>
    <property type="molecule type" value="Genomic_DNA"/>
</dbReference>
<evidence type="ECO:0000256" key="3">
    <source>
        <dbReference type="ARBA" id="ARBA00022547"/>
    </source>
</evidence>
<evidence type="ECO:0000256" key="14">
    <source>
        <dbReference type="RuleBase" id="RU003848"/>
    </source>
</evidence>
<evidence type="ECO:0000256" key="10">
    <source>
        <dbReference type="ARBA" id="ARBA00025198"/>
    </source>
</evidence>
<evidence type="ECO:0000256" key="8">
    <source>
        <dbReference type="ARBA" id="ARBA00023136"/>
    </source>
</evidence>
<dbReference type="HAMAP" id="MF_01398">
    <property type="entry name" value="ATP_synth_b_bprime"/>
    <property type="match status" value="1"/>
</dbReference>
<reference evidence="16 17" key="1">
    <citation type="submission" date="2020-08" db="EMBL/GenBank/DDBJ databases">
        <title>Genomic Encyclopedia of Type Strains, Phase IV (KMG-IV): sequencing the most valuable type-strain genomes for metagenomic binning, comparative biology and taxonomic classification.</title>
        <authorList>
            <person name="Goeker M."/>
        </authorList>
    </citation>
    <scope>NUCLEOTIDE SEQUENCE [LARGE SCALE GENOMIC DNA]</scope>
    <source>
        <strain evidence="16 17">DSM 24194</strain>
    </source>
</reference>
<accession>A0A839YY27</accession>
<comment type="similarity">
    <text evidence="1 13 14">Belongs to the ATPase B chain family.</text>
</comment>
<keyword evidence="7 13" id="KW-0406">Ion transport</keyword>
<dbReference type="InterPro" id="IPR002146">
    <property type="entry name" value="ATP_synth_b/b'su_bac/chlpt"/>
</dbReference>
<evidence type="ECO:0000256" key="1">
    <source>
        <dbReference type="ARBA" id="ARBA00005513"/>
    </source>
</evidence>
<evidence type="ECO:0000256" key="9">
    <source>
        <dbReference type="ARBA" id="ARBA00023310"/>
    </source>
</evidence>
<evidence type="ECO:0000256" key="11">
    <source>
        <dbReference type="ARBA" id="ARBA00025614"/>
    </source>
</evidence>
<keyword evidence="3 13" id="KW-0138">CF(0)</keyword>
<protein>
    <recommendedName>
        <fullName evidence="13">ATP synthase subunit b</fullName>
    </recommendedName>
    <alternativeName>
        <fullName evidence="13">ATP synthase F(0) sector subunit b</fullName>
    </alternativeName>
    <alternativeName>
        <fullName evidence="13">ATPase subunit I</fullName>
    </alternativeName>
    <alternativeName>
        <fullName evidence="13">F-type ATPase subunit b</fullName>
        <shortName evidence="13">F-ATPase subunit b</shortName>
    </alternativeName>
</protein>
<dbReference type="RefSeq" id="WP_183933358.1">
    <property type="nucleotide sequence ID" value="NZ_JACICF010000001.1"/>
</dbReference>
<organism evidence="16 17">
    <name type="scientific">Sphingomicrobium lutaoense</name>
    <dbReference type="NCBI Taxonomy" id="515949"/>
    <lineage>
        <taxon>Bacteria</taxon>
        <taxon>Pseudomonadati</taxon>
        <taxon>Pseudomonadota</taxon>
        <taxon>Alphaproteobacteria</taxon>
        <taxon>Sphingomonadales</taxon>
        <taxon>Sphingomonadaceae</taxon>
        <taxon>Sphingomicrobium</taxon>
    </lineage>
</organism>
<evidence type="ECO:0000313" key="16">
    <source>
        <dbReference type="EMBL" id="MBB3764069.1"/>
    </source>
</evidence>
<dbReference type="GO" id="GO:0046961">
    <property type="term" value="F:proton-transporting ATPase activity, rotational mechanism"/>
    <property type="evidence" value="ECO:0007669"/>
    <property type="project" value="TreeGrafter"/>
</dbReference>
<comment type="function">
    <text evidence="10 13">F(1)F(0) ATP synthase produces ATP from ADP in the presence of a proton or sodium gradient. F-type ATPases consist of two structural domains, F(1) containing the extramembraneous catalytic core and F(0) containing the membrane proton channel, linked together by a central stalk and a peripheral stalk. During catalysis, ATP synthesis in the catalytic domain of F(1) is coupled via a rotary mechanism of the central stalk subunits to proton translocation.</text>
</comment>
<keyword evidence="4 13" id="KW-0812">Transmembrane</keyword>
<evidence type="ECO:0000256" key="2">
    <source>
        <dbReference type="ARBA" id="ARBA00022448"/>
    </source>
</evidence>
<keyword evidence="13" id="KW-1003">Cell membrane</keyword>
<dbReference type="PANTHER" id="PTHR33445:SF1">
    <property type="entry name" value="ATP SYNTHASE SUBUNIT B"/>
    <property type="match status" value="1"/>
</dbReference>
<evidence type="ECO:0000256" key="15">
    <source>
        <dbReference type="SAM" id="Coils"/>
    </source>
</evidence>
<dbReference type="AlphaFoldDB" id="A0A839YY27"/>
<dbReference type="GO" id="GO:0005886">
    <property type="term" value="C:plasma membrane"/>
    <property type="evidence" value="ECO:0007669"/>
    <property type="project" value="UniProtKB-SubCell"/>
</dbReference>
<keyword evidence="8 13" id="KW-0472">Membrane</keyword>
<keyword evidence="17" id="KW-1185">Reference proteome</keyword>
<dbReference type="GO" id="GO:0046933">
    <property type="term" value="F:proton-transporting ATP synthase activity, rotational mechanism"/>
    <property type="evidence" value="ECO:0007669"/>
    <property type="project" value="UniProtKB-UniRule"/>
</dbReference>
<dbReference type="PANTHER" id="PTHR33445">
    <property type="entry name" value="ATP SYNTHASE SUBUNIT B', CHLOROPLASTIC"/>
    <property type="match status" value="1"/>
</dbReference>
<evidence type="ECO:0000256" key="4">
    <source>
        <dbReference type="ARBA" id="ARBA00022692"/>
    </source>
</evidence>
<evidence type="ECO:0000256" key="6">
    <source>
        <dbReference type="ARBA" id="ARBA00022989"/>
    </source>
</evidence>
<evidence type="ECO:0000256" key="13">
    <source>
        <dbReference type="HAMAP-Rule" id="MF_01398"/>
    </source>
</evidence>